<dbReference type="PANTHER" id="PTHR43774">
    <property type="entry name" value="PEPTIDE METHIONINE SULFOXIDE REDUCTASE"/>
    <property type="match status" value="1"/>
</dbReference>
<organism evidence="6 7">
    <name type="scientific">Variovorax ginsengisoli</name>
    <dbReference type="NCBI Taxonomy" id="363844"/>
    <lineage>
        <taxon>Bacteria</taxon>
        <taxon>Pseudomonadati</taxon>
        <taxon>Pseudomonadota</taxon>
        <taxon>Betaproteobacteria</taxon>
        <taxon>Burkholderiales</taxon>
        <taxon>Comamonadaceae</taxon>
        <taxon>Variovorax</taxon>
    </lineage>
</organism>
<comment type="function">
    <text evidence="4">Has an important function as a repair enzyme for proteins that have been inactivated by oxidation. Catalyzes the reversible oxidation-reduction of methionine sulfoxide in proteins to methionine.</text>
</comment>
<dbReference type="InterPro" id="IPR006311">
    <property type="entry name" value="TAT_signal"/>
</dbReference>
<dbReference type="Gene3D" id="3.30.1060.10">
    <property type="entry name" value="Peptide methionine sulphoxide reductase MsrA"/>
    <property type="match status" value="1"/>
</dbReference>
<evidence type="ECO:0000256" key="4">
    <source>
        <dbReference type="HAMAP-Rule" id="MF_01401"/>
    </source>
</evidence>
<dbReference type="Proteomes" id="UP001169027">
    <property type="component" value="Unassembled WGS sequence"/>
</dbReference>
<evidence type="ECO:0000256" key="3">
    <source>
        <dbReference type="ARBA" id="ARBA00048782"/>
    </source>
</evidence>
<evidence type="ECO:0000259" key="5">
    <source>
        <dbReference type="Pfam" id="PF01625"/>
    </source>
</evidence>
<proteinExistence type="inferred from homology"/>
<evidence type="ECO:0000313" key="7">
    <source>
        <dbReference type="Proteomes" id="UP001169027"/>
    </source>
</evidence>
<dbReference type="GO" id="GO:0008113">
    <property type="term" value="F:peptide-methionine (S)-S-oxide reductase activity"/>
    <property type="evidence" value="ECO:0007669"/>
    <property type="project" value="UniProtKB-EC"/>
</dbReference>
<dbReference type="RefSeq" id="WP_301815994.1">
    <property type="nucleotide sequence ID" value="NZ_JAUJZH010000043.1"/>
</dbReference>
<dbReference type="SUPFAM" id="SSF55068">
    <property type="entry name" value="Peptide methionine sulfoxide reductase"/>
    <property type="match status" value="1"/>
</dbReference>
<feature type="active site" evidence="4">
    <location>
        <position position="73"/>
    </location>
</feature>
<keyword evidence="7" id="KW-1185">Reference proteome</keyword>
<dbReference type="HAMAP" id="MF_01401">
    <property type="entry name" value="MsrA"/>
    <property type="match status" value="1"/>
</dbReference>
<accession>A0ABT8SHR5</accession>
<reference evidence="6" key="1">
    <citation type="submission" date="2023-06" db="EMBL/GenBank/DDBJ databases">
        <authorList>
            <person name="Jiang Y."/>
            <person name="Liu Q."/>
        </authorList>
    </citation>
    <scope>NUCLEOTIDE SEQUENCE</scope>
    <source>
        <strain evidence="6">CGMCC 1.12090</strain>
    </source>
</reference>
<name>A0ABT8SHR5_9BURK</name>
<protein>
    <recommendedName>
        <fullName evidence="4">Peptide methionine sulfoxide reductase MsrA</fullName>
        <shortName evidence="4">Protein-methionine-S-oxide reductase</shortName>
        <ecNumber evidence="4">1.8.4.11</ecNumber>
    </recommendedName>
    <alternativeName>
        <fullName evidence="4">Peptide-methionine (S)-S-oxide reductase</fullName>
        <shortName evidence="4">Peptide Met(O) reductase</shortName>
    </alternativeName>
</protein>
<dbReference type="PANTHER" id="PTHR43774:SF1">
    <property type="entry name" value="PEPTIDE METHIONINE SULFOXIDE REDUCTASE MSRA 2"/>
    <property type="match status" value="1"/>
</dbReference>
<comment type="caution">
    <text evidence="6">The sequence shown here is derived from an EMBL/GenBank/DDBJ whole genome shotgun (WGS) entry which is preliminary data.</text>
</comment>
<dbReference type="Pfam" id="PF01625">
    <property type="entry name" value="PMSR"/>
    <property type="match status" value="1"/>
</dbReference>
<comment type="catalytic activity">
    <reaction evidence="3 4">
        <text>[thioredoxin]-disulfide + L-methionine + H2O = L-methionine (S)-S-oxide + [thioredoxin]-dithiol</text>
        <dbReference type="Rhea" id="RHEA:19993"/>
        <dbReference type="Rhea" id="RHEA-COMP:10698"/>
        <dbReference type="Rhea" id="RHEA-COMP:10700"/>
        <dbReference type="ChEBI" id="CHEBI:15377"/>
        <dbReference type="ChEBI" id="CHEBI:29950"/>
        <dbReference type="ChEBI" id="CHEBI:50058"/>
        <dbReference type="ChEBI" id="CHEBI:57844"/>
        <dbReference type="ChEBI" id="CHEBI:58772"/>
        <dbReference type="EC" id="1.8.4.11"/>
    </reaction>
</comment>
<dbReference type="EC" id="1.8.4.11" evidence="4"/>
<comment type="catalytic activity">
    <reaction evidence="2 4">
        <text>L-methionyl-[protein] + [thioredoxin]-disulfide + H2O = L-methionyl-(S)-S-oxide-[protein] + [thioredoxin]-dithiol</text>
        <dbReference type="Rhea" id="RHEA:14217"/>
        <dbReference type="Rhea" id="RHEA-COMP:10698"/>
        <dbReference type="Rhea" id="RHEA-COMP:10700"/>
        <dbReference type="Rhea" id="RHEA-COMP:12313"/>
        <dbReference type="Rhea" id="RHEA-COMP:12315"/>
        <dbReference type="ChEBI" id="CHEBI:15377"/>
        <dbReference type="ChEBI" id="CHEBI:16044"/>
        <dbReference type="ChEBI" id="CHEBI:29950"/>
        <dbReference type="ChEBI" id="CHEBI:44120"/>
        <dbReference type="ChEBI" id="CHEBI:50058"/>
        <dbReference type="EC" id="1.8.4.11"/>
    </reaction>
</comment>
<dbReference type="InterPro" id="IPR002569">
    <property type="entry name" value="Met_Sox_Rdtase_MsrA_dom"/>
</dbReference>
<comment type="similarity">
    <text evidence="4">Belongs to the MsrA Met sulfoxide reductase family.</text>
</comment>
<gene>
    <name evidence="4 6" type="primary">msrA</name>
    <name evidence="6" type="ORF">Q2T77_35440</name>
</gene>
<dbReference type="PROSITE" id="PS51318">
    <property type="entry name" value="TAT"/>
    <property type="match status" value="1"/>
</dbReference>
<dbReference type="InterPro" id="IPR036509">
    <property type="entry name" value="Met_Sox_Rdtase_MsrA_sf"/>
</dbReference>
<evidence type="ECO:0000313" key="6">
    <source>
        <dbReference type="EMBL" id="MDO1537547.1"/>
    </source>
</evidence>
<dbReference type="NCBIfam" id="TIGR00401">
    <property type="entry name" value="msrA"/>
    <property type="match status" value="1"/>
</dbReference>
<evidence type="ECO:0000256" key="1">
    <source>
        <dbReference type="ARBA" id="ARBA00023002"/>
    </source>
</evidence>
<sequence>MNKPSTPPAPRFAGGAFFSRRAALGAVAVLAGAAAFRVVPSLAAESAVVIPVPADDAAAATTATETAVVAGGCFWGVQGVFQHVKGVTNAVSGYAGGDEKTAKYESVGSGRTGHAEAVAITYDPKQISYGRILQIYFSVAHNPTELNRQGPDHGTQYRSTIFAQNAEQARIAKAYIEQLDKARSFGQPIATTIELQKRFFPAEAYHQDYLTRNPTQPYIVFNDLPKIENLKKVFPDRYRAEPVLVGGRTAG</sequence>
<feature type="domain" description="Peptide methionine sulphoxide reductase MsrA" evidence="5">
    <location>
        <begin position="66"/>
        <end position="218"/>
    </location>
</feature>
<evidence type="ECO:0000256" key="2">
    <source>
        <dbReference type="ARBA" id="ARBA00047806"/>
    </source>
</evidence>
<keyword evidence="1 4" id="KW-0560">Oxidoreductase</keyword>
<dbReference type="EMBL" id="JAUKVY010000043">
    <property type="protein sequence ID" value="MDO1537547.1"/>
    <property type="molecule type" value="Genomic_DNA"/>
</dbReference>